<dbReference type="InterPro" id="IPR002404">
    <property type="entry name" value="IRS_PTB"/>
</dbReference>
<feature type="compositionally biased region" description="Polar residues" evidence="1">
    <location>
        <begin position="326"/>
        <end position="340"/>
    </location>
</feature>
<feature type="compositionally biased region" description="Polar residues" evidence="1">
    <location>
        <begin position="457"/>
        <end position="468"/>
    </location>
</feature>
<accession>A0AAE1EJD8</accession>
<dbReference type="AlphaFoldDB" id="A0AAE1EJD8"/>
<feature type="region of interest" description="Disordered" evidence="1">
    <location>
        <begin position="291"/>
        <end position="341"/>
    </location>
</feature>
<dbReference type="InterPro" id="IPR001849">
    <property type="entry name" value="PH_domain"/>
</dbReference>
<dbReference type="Proteomes" id="UP001286313">
    <property type="component" value="Unassembled WGS sequence"/>
</dbReference>
<gene>
    <name evidence="3" type="ORF">Pcinc_039580</name>
</gene>
<feature type="compositionally biased region" description="Polar residues" evidence="1">
    <location>
        <begin position="298"/>
        <end position="310"/>
    </location>
</feature>
<dbReference type="SMART" id="SM01244">
    <property type="entry name" value="IRS"/>
    <property type="match status" value="1"/>
</dbReference>
<evidence type="ECO:0000313" key="3">
    <source>
        <dbReference type="EMBL" id="KAK3853903.1"/>
    </source>
</evidence>
<dbReference type="Pfam" id="PF00169">
    <property type="entry name" value="PH"/>
    <property type="match status" value="1"/>
</dbReference>
<dbReference type="PANTHER" id="PTHR21258">
    <property type="entry name" value="DOCKING PROTEIN RELATED"/>
    <property type="match status" value="1"/>
</dbReference>
<feature type="domain" description="IRS-type PTB" evidence="2">
    <location>
        <begin position="148"/>
        <end position="253"/>
    </location>
</feature>
<sequence>MATGLSHPQPDVVKEGIIYYHPKKQLFKKNKEWYGMLFKKSNMGFARLELFESKKDSLKGNHTLLIGCSDVIKVQKIPDLNEEENKTIVLSMKDQQQHTLSAKNVVDCDYWLKDLQDIIFQPTDVNYNAKATGTPDQVTTVNDIYITAEEMCREFTVTLDHETRKKLMVDGQVRLLVENGHITLISMDNNRIVRWAIVHLRRLGYSEENFHIEAGRKSERGEGNFVFLTNMGKQIHTLVNKEKGYCRLQTNGQAKGISLPAGQVLLTNLPTDTSSSPLRNHEYEDITTLLLNPPNPRASRNNILSNPSNGKSHDTPSLPLQPPPNAITTTGLKSLPTSGSGKLLNLGNKQPSLELQAQLTTNFKKFNTDESNIYNEPVIHEQAWKHFGRDDEEYERPSVKSEFTEAHPENTYDNLTHFNPSITQMHEDPYHIGASGRPEAEGVHLETKRKKEERVTSKANEQQQPEENLYATVNYSMKVKNRK</sequence>
<evidence type="ECO:0000313" key="4">
    <source>
        <dbReference type="Proteomes" id="UP001286313"/>
    </source>
</evidence>
<proteinExistence type="predicted"/>
<comment type="caution">
    <text evidence="3">The sequence shown here is derived from an EMBL/GenBank/DDBJ whole genome shotgun (WGS) entry which is preliminary data.</text>
</comment>
<dbReference type="InterPro" id="IPR011993">
    <property type="entry name" value="PH-like_dom_sf"/>
</dbReference>
<dbReference type="InterPro" id="IPR050996">
    <property type="entry name" value="Docking_Protein_DOK"/>
</dbReference>
<dbReference type="EMBL" id="JAWQEG010006778">
    <property type="protein sequence ID" value="KAK3853903.1"/>
    <property type="molecule type" value="Genomic_DNA"/>
</dbReference>
<reference evidence="3" key="1">
    <citation type="submission" date="2023-10" db="EMBL/GenBank/DDBJ databases">
        <title>Genome assemblies of two species of porcelain crab, Petrolisthes cinctipes and Petrolisthes manimaculis (Anomura: Porcellanidae).</title>
        <authorList>
            <person name="Angst P."/>
        </authorList>
    </citation>
    <scope>NUCLEOTIDE SEQUENCE</scope>
    <source>
        <strain evidence="3">PB745_01</strain>
        <tissue evidence="3">Gill</tissue>
    </source>
</reference>
<feature type="region of interest" description="Disordered" evidence="1">
    <location>
        <begin position="434"/>
        <end position="468"/>
    </location>
</feature>
<dbReference type="PANTHER" id="PTHR21258:SF62">
    <property type="entry name" value="INSULIN RECEPTOR SUBSTRATE 1"/>
    <property type="match status" value="1"/>
</dbReference>
<organism evidence="3 4">
    <name type="scientific">Petrolisthes cinctipes</name>
    <name type="common">Flat porcelain crab</name>
    <dbReference type="NCBI Taxonomy" id="88211"/>
    <lineage>
        <taxon>Eukaryota</taxon>
        <taxon>Metazoa</taxon>
        <taxon>Ecdysozoa</taxon>
        <taxon>Arthropoda</taxon>
        <taxon>Crustacea</taxon>
        <taxon>Multicrustacea</taxon>
        <taxon>Malacostraca</taxon>
        <taxon>Eumalacostraca</taxon>
        <taxon>Eucarida</taxon>
        <taxon>Decapoda</taxon>
        <taxon>Pleocyemata</taxon>
        <taxon>Anomura</taxon>
        <taxon>Galatheoidea</taxon>
        <taxon>Porcellanidae</taxon>
        <taxon>Petrolisthes</taxon>
    </lineage>
</organism>
<dbReference type="PROSITE" id="PS51064">
    <property type="entry name" value="IRS_PTB"/>
    <property type="match status" value="1"/>
</dbReference>
<name>A0AAE1EJD8_PETCI</name>
<evidence type="ECO:0000256" key="1">
    <source>
        <dbReference type="SAM" id="MobiDB-lite"/>
    </source>
</evidence>
<dbReference type="Gene3D" id="2.30.29.30">
    <property type="entry name" value="Pleckstrin-homology domain (PH domain)/Phosphotyrosine-binding domain (PTB)"/>
    <property type="match status" value="2"/>
</dbReference>
<dbReference type="SUPFAM" id="SSF50729">
    <property type="entry name" value="PH domain-like"/>
    <property type="match status" value="2"/>
</dbReference>
<dbReference type="GO" id="GO:0005737">
    <property type="term" value="C:cytoplasm"/>
    <property type="evidence" value="ECO:0007669"/>
    <property type="project" value="TreeGrafter"/>
</dbReference>
<keyword evidence="4" id="KW-1185">Reference proteome</keyword>
<evidence type="ECO:0000259" key="2">
    <source>
        <dbReference type="PROSITE" id="PS51064"/>
    </source>
</evidence>
<protein>
    <recommendedName>
        <fullName evidence="2">IRS-type PTB domain-containing protein</fullName>
    </recommendedName>
</protein>
<feature type="compositionally biased region" description="Basic and acidic residues" evidence="1">
    <location>
        <begin position="438"/>
        <end position="456"/>
    </location>
</feature>
<dbReference type="GO" id="GO:0007169">
    <property type="term" value="P:cell surface receptor protein tyrosine kinase signaling pathway"/>
    <property type="evidence" value="ECO:0007669"/>
    <property type="project" value="TreeGrafter"/>
</dbReference>
<dbReference type="Pfam" id="PF02174">
    <property type="entry name" value="IRS"/>
    <property type="match status" value="1"/>
</dbReference>
<dbReference type="SMART" id="SM00310">
    <property type="entry name" value="PTBI"/>
    <property type="match status" value="1"/>
</dbReference>